<keyword evidence="4" id="KW-1185">Reference proteome</keyword>
<dbReference type="PANTHER" id="PTHR21856">
    <property type="entry name" value="FIBROUS SHEATH-INTERACTING PROTEIN 2"/>
    <property type="match status" value="1"/>
</dbReference>
<dbReference type="Ensembl" id="ENSPCOT00000025532.1">
    <property type="protein sequence ID" value="ENSPCOP00000014921.1"/>
    <property type="gene ID" value="ENSPCOG00000019177.1"/>
</dbReference>
<dbReference type="PANTHER" id="PTHR21856:SF7">
    <property type="entry name" value="FIBROUS SHEATH-INTERACTING PROTEIN 2"/>
    <property type="match status" value="1"/>
</dbReference>
<dbReference type="InterPro" id="IPR031554">
    <property type="entry name" value="FSIP2_C"/>
</dbReference>
<dbReference type="AlphaFoldDB" id="A0A2K6FLS1"/>
<name>A0A2K6FLS1_PROCO</name>
<protein>
    <recommendedName>
        <fullName evidence="2">Fibrous sheath-interacting protein 2 C-terminal domain-containing protein</fullName>
    </recommendedName>
</protein>
<dbReference type="OMA" id="EPSWAYK"/>
<evidence type="ECO:0000256" key="1">
    <source>
        <dbReference type="SAM" id="MobiDB-lite"/>
    </source>
</evidence>
<organism evidence="3 4">
    <name type="scientific">Propithecus coquereli</name>
    <name type="common">Coquerel's sifaka</name>
    <name type="synonym">Propithecus verreauxi coquereli</name>
    <dbReference type="NCBI Taxonomy" id="379532"/>
    <lineage>
        <taxon>Eukaryota</taxon>
        <taxon>Metazoa</taxon>
        <taxon>Chordata</taxon>
        <taxon>Craniata</taxon>
        <taxon>Vertebrata</taxon>
        <taxon>Euteleostomi</taxon>
        <taxon>Mammalia</taxon>
        <taxon>Eutheria</taxon>
        <taxon>Euarchontoglires</taxon>
        <taxon>Primates</taxon>
        <taxon>Strepsirrhini</taxon>
        <taxon>Lemuriformes</taxon>
        <taxon>Indriidae</taxon>
        <taxon>Propithecus</taxon>
    </lineage>
</organism>
<dbReference type="Pfam" id="PF15783">
    <property type="entry name" value="FSIP2"/>
    <property type="match status" value="1"/>
</dbReference>
<evidence type="ECO:0000313" key="3">
    <source>
        <dbReference type="Ensembl" id="ENSPCOP00000014921.1"/>
    </source>
</evidence>
<dbReference type="InterPro" id="IPR038891">
    <property type="entry name" value="FSIP2"/>
</dbReference>
<dbReference type="Proteomes" id="UP000233160">
    <property type="component" value="Unassembled WGS sequence"/>
</dbReference>
<proteinExistence type="predicted"/>
<feature type="region of interest" description="Disordered" evidence="1">
    <location>
        <begin position="55"/>
        <end position="83"/>
    </location>
</feature>
<evidence type="ECO:0000313" key="4">
    <source>
        <dbReference type="Proteomes" id="UP000233160"/>
    </source>
</evidence>
<accession>A0A2K6FLS1</accession>
<reference evidence="3" key="2">
    <citation type="submission" date="2025-09" db="UniProtKB">
        <authorList>
            <consortium name="Ensembl"/>
        </authorList>
    </citation>
    <scope>IDENTIFICATION</scope>
</reference>
<dbReference type="GeneTree" id="ENSGT00680000100018"/>
<dbReference type="STRING" id="379532.ENSPCOP00000014921"/>
<reference evidence="3" key="1">
    <citation type="submission" date="2025-08" db="UniProtKB">
        <authorList>
            <consortium name="Ensembl"/>
        </authorList>
    </citation>
    <scope>IDENTIFICATION</scope>
</reference>
<dbReference type="GO" id="GO:0005739">
    <property type="term" value="C:mitochondrion"/>
    <property type="evidence" value="ECO:0007669"/>
    <property type="project" value="TreeGrafter"/>
</dbReference>
<evidence type="ECO:0000259" key="2">
    <source>
        <dbReference type="Pfam" id="PF15783"/>
    </source>
</evidence>
<sequence>IINKLIFSSSPDTDDACQTATSDVNQDELYDAAMKLIDSLLKEFSDAQIKVLSSDQENQPFPSARKASSVHKVPLGQKKPSVDKAPPEIKMIIVDKIPSMHRMPPATKTPPSDEIPLIAKTPSIDKTLVNKVAHSSVSNVLQEYTSQDSIRKDVNSNSENLARRLASTVMEEIFQHQLDSLHYDEFPASACLPLESRGFIKKVRKVPQTTCKECQTSWPYTVILSHEFLESIISCLLSKIFSTVANITTEICEDNLYTELDFLQMKLVSTILTELSKDEHMIVQFVESLHPNDDEIIQLVVQTIYNNLLLQFGSQENMQNCVTSGCRMLSEAIVNLVSQPSQAYKLTFNIIEEIAVNFLTKLLSMFPKVHKEPNQSLNAEMQKMTSKILNSFQEYMSKSHIKVVPQAKGSPTVSVADRETIEKVVASVYSSVLKHSGSHISIYKDLMGKSNVLSDIIGFLMVKEISNSEFHPQVEEEASSLELVLEAVKILEKVVKIIDDLKTKEEPSSRQGAMVDAMFLEEILALFLARLVKLPSASRKDAKNLSKPEISQIASQVTKSVTAEISRKNISVIAANPEEHFLN</sequence>
<feature type="domain" description="Fibrous sheath-interacting protein 2 C-terminal" evidence="2">
    <location>
        <begin position="338"/>
        <end position="583"/>
    </location>
</feature>